<dbReference type="GO" id="GO:0005840">
    <property type="term" value="C:ribosome"/>
    <property type="evidence" value="ECO:0007669"/>
    <property type="project" value="UniProtKB-KW"/>
</dbReference>
<keyword evidence="5" id="KW-0349">Heme</keyword>
<evidence type="ECO:0000256" key="5">
    <source>
        <dbReference type="ARBA" id="ARBA00022617"/>
    </source>
</evidence>
<evidence type="ECO:0000256" key="8">
    <source>
        <dbReference type="ARBA" id="ARBA00022982"/>
    </source>
</evidence>
<dbReference type="Pfam" id="PF01292">
    <property type="entry name" value="Ni_hydr_CYTB"/>
    <property type="match status" value="1"/>
</dbReference>
<dbReference type="GO" id="GO:0009055">
    <property type="term" value="F:electron transfer activity"/>
    <property type="evidence" value="ECO:0007669"/>
    <property type="project" value="InterPro"/>
</dbReference>
<keyword evidence="10" id="KW-0408">Iron</keyword>
<name>A0A0S4WNK0_RALSL</name>
<evidence type="ECO:0000313" key="16">
    <source>
        <dbReference type="EMBL" id="CUV17385.1"/>
    </source>
</evidence>
<protein>
    <submittedName>
        <fullName evidence="15">30S ribosomal protein S6</fullName>
    </submittedName>
    <submittedName>
        <fullName evidence="19 20">Cytochrome b</fullName>
    </submittedName>
</protein>
<reference evidence="21" key="3">
    <citation type="submission" date="2018-01" db="EMBL/GenBank/DDBJ databases">
        <title>Raltonia solanacearum P824 infects blueberry.</title>
        <authorList>
            <person name="Bocsanczy A.M."/>
            <person name="Norman D.J."/>
        </authorList>
    </citation>
    <scope>NUCLEOTIDE SEQUENCE [LARGE SCALE GENOMIC DNA]</scope>
    <source>
        <strain evidence="21">P824</strain>
    </source>
</reference>
<dbReference type="PANTHER" id="PTHR30529:SF3">
    <property type="entry name" value="CYTOCHROME B561 HOMOLOG 1"/>
    <property type="match status" value="1"/>
</dbReference>
<dbReference type="Proteomes" id="UP000262427">
    <property type="component" value="Chromosome CM"/>
</dbReference>
<keyword evidence="15" id="KW-0687">Ribonucleoprotein</keyword>
<keyword evidence="11 13" id="KW-0472">Membrane</keyword>
<dbReference type="InterPro" id="IPR052168">
    <property type="entry name" value="Cytochrome_b561_oxidase"/>
</dbReference>
<dbReference type="EMBL" id="CP025741">
    <property type="protein sequence ID" value="AYA47887.1"/>
    <property type="molecule type" value="Genomic_DNA"/>
</dbReference>
<evidence type="ECO:0000313" key="21">
    <source>
        <dbReference type="Proteomes" id="UP000262427"/>
    </source>
</evidence>
<evidence type="ECO:0000259" key="14">
    <source>
        <dbReference type="Pfam" id="PF01292"/>
    </source>
</evidence>
<evidence type="ECO:0000313" key="18">
    <source>
        <dbReference type="EMBL" id="CUV47579.1"/>
    </source>
</evidence>
<evidence type="ECO:0000256" key="4">
    <source>
        <dbReference type="ARBA" id="ARBA00022475"/>
    </source>
</evidence>
<reference evidence="20" key="4">
    <citation type="submission" date="2021-10" db="EMBL/GenBank/DDBJ databases">
        <title>Complete genome sequences of five Ralstonia solancearum strains isolated from sunflower.</title>
        <authorList>
            <person name="She X."/>
            <person name="He Z."/>
        </authorList>
    </citation>
    <scope>NUCLEOTIDE SEQUENCE</scope>
    <source>
        <strain evidence="20">RS638</strain>
    </source>
</reference>
<sequence>MRFEPKYSLGMRALHWLVFLAALIAVVTIEILDAFPKGSAARAALFAAHQTMGLSVLALMVLRMLVRVGGQVPAPVSGSQLLERAARLTHGVLYVLMVGMPILGVLAIAWSGKPIQPFGLALTLTLAQDKTLANLAKEVHESGATLVYIFVGLHAAAALWHEFILKDRLLRRMI</sequence>
<dbReference type="GO" id="GO:0046872">
    <property type="term" value="F:metal ion binding"/>
    <property type="evidence" value="ECO:0007669"/>
    <property type="project" value="UniProtKB-KW"/>
</dbReference>
<keyword evidence="4" id="KW-1003">Cell membrane</keyword>
<dbReference type="EMBL" id="LN899821">
    <property type="protein sequence ID" value="CUV17385.1"/>
    <property type="molecule type" value="Genomic_DNA"/>
</dbReference>
<reference evidence="19" key="1">
    <citation type="submission" date="2015-10" db="EMBL/GenBank/DDBJ databases">
        <authorList>
            <person name="Gilbert D.G."/>
        </authorList>
    </citation>
    <scope>NUCLEOTIDE SEQUENCE</scope>
    <source>
        <strain evidence="19">Phyl III-seqv23</strain>
    </source>
</reference>
<evidence type="ECO:0000256" key="13">
    <source>
        <dbReference type="SAM" id="Phobius"/>
    </source>
</evidence>
<reference evidence="15" key="2">
    <citation type="submission" date="2018-01" db="EMBL/GenBank/DDBJ databases">
        <title>Ralstonia pseudosolanacearum P824 infects blueberry.</title>
        <authorList>
            <person name="Bocsanczy A.M."/>
            <person name="Norman D.J."/>
        </authorList>
    </citation>
    <scope>NUCLEOTIDE SEQUENCE</scope>
    <source>
        <strain evidence="15">P824</strain>
    </source>
</reference>
<comment type="similarity">
    <text evidence="12">Belongs to the cytochrome b561 family.</text>
</comment>
<dbReference type="AlphaFoldDB" id="A0A0S4WNK0"/>
<evidence type="ECO:0000313" key="19">
    <source>
        <dbReference type="EMBL" id="CUV53173.1"/>
    </source>
</evidence>
<evidence type="ECO:0000256" key="11">
    <source>
        <dbReference type="ARBA" id="ARBA00023136"/>
    </source>
</evidence>
<dbReference type="PATRIC" id="fig|305.107.peg.20"/>
<dbReference type="InterPro" id="IPR011577">
    <property type="entry name" value="Cyt_b561_bac/Ni-Hgenase"/>
</dbReference>
<evidence type="ECO:0000313" key="15">
    <source>
        <dbReference type="EMBL" id="AYA47887.1"/>
    </source>
</evidence>
<feature type="transmembrane region" description="Helical" evidence="13">
    <location>
        <begin position="145"/>
        <end position="165"/>
    </location>
</feature>
<feature type="transmembrane region" description="Helical" evidence="13">
    <location>
        <begin position="44"/>
        <end position="66"/>
    </location>
</feature>
<feature type="domain" description="Cytochrome b561 bacterial/Ni-hydrogenase" evidence="14">
    <location>
        <begin position="7"/>
        <end position="174"/>
    </location>
</feature>
<comment type="subcellular location">
    <subcellularLocation>
        <location evidence="2">Cell membrane</location>
        <topology evidence="2">Multi-pass membrane protein</topology>
    </subcellularLocation>
</comment>
<evidence type="ECO:0000256" key="10">
    <source>
        <dbReference type="ARBA" id="ARBA00023004"/>
    </source>
</evidence>
<evidence type="ECO:0000256" key="9">
    <source>
        <dbReference type="ARBA" id="ARBA00022989"/>
    </source>
</evidence>
<keyword evidence="9 13" id="KW-1133">Transmembrane helix</keyword>
<dbReference type="EMBL" id="LN899827">
    <property type="protein sequence ID" value="CUV47579.1"/>
    <property type="molecule type" value="Genomic_DNA"/>
</dbReference>
<dbReference type="PANTHER" id="PTHR30529">
    <property type="entry name" value="CYTOCHROME B561"/>
    <property type="match status" value="1"/>
</dbReference>
<keyword evidence="7" id="KW-0479">Metal-binding</keyword>
<dbReference type="EMBL" id="LN899820">
    <property type="protein sequence ID" value="CUV53173.1"/>
    <property type="molecule type" value="Genomic_DNA"/>
</dbReference>
<evidence type="ECO:0000256" key="3">
    <source>
        <dbReference type="ARBA" id="ARBA00022448"/>
    </source>
</evidence>
<dbReference type="GO" id="GO:0020037">
    <property type="term" value="F:heme binding"/>
    <property type="evidence" value="ECO:0007669"/>
    <property type="project" value="TreeGrafter"/>
</dbReference>
<gene>
    <name evidence="20" type="ORF">LH706_17165</name>
    <name evidence="16" type="ORF">PSS4_v1_300003</name>
    <name evidence="15" type="ORF">RSP824_16215</name>
    <name evidence="17" type="ORF">RUN1985_v1_170024</name>
    <name evidence="19" type="ORF">RUN215_v1_90066</name>
    <name evidence="18" type="ORF">TO10_v1_1030043</name>
</gene>
<evidence type="ECO:0000256" key="12">
    <source>
        <dbReference type="ARBA" id="ARBA00037975"/>
    </source>
</evidence>
<evidence type="ECO:0000256" key="2">
    <source>
        <dbReference type="ARBA" id="ARBA00004651"/>
    </source>
</evidence>
<keyword evidence="3" id="KW-0813">Transport</keyword>
<feature type="transmembrane region" description="Helical" evidence="13">
    <location>
        <begin position="12"/>
        <end position="32"/>
    </location>
</feature>
<evidence type="ECO:0000256" key="6">
    <source>
        <dbReference type="ARBA" id="ARBA00022692"/>
    </source>
</evidence>
<dbReference type="GO" id="GO:0022904">
    <property type="term" value="P:respiratory electron transport chain"/>
    <property type="evidence" value="ECO:0007669"/>
    <property type="project" value="InterPro"/>
</dbReference>
<evidence type="ECO:0000256" key="1">
    <source>
        <dbReference type="ARBA" id="ARBA00001970"/>
    </source>
</evidence>
<dbReference type="EMBL" id="CP085043">
    <property type="protein sequence ID" value="UZF14705.1"/>
    <property type="molecule type" value="Genomic_DNA"/>
</dbReference>
<comment type="cofactor">
    <cofactor evidence="1">
        <name>heme b</name>
        <dbReference type="ChEBI" id="CHEBI:60344"/>
    </cofactor>
</comment>
<keyword evidence="15" id="KW-0689">Ribosomal protein</keyword>
<accession>A0A0S4WNK0</accession>
<dbReference type="InterPro" id="IPR016174">
    <property type="entry name" value="Di-haem_cyt_TM"/>
</dbReference>
<dbReference type="EMBL" id="LN899824">
    <property type="protein sequence ID" value="CUV28104.1"/>
    <property type="molecule type" value="Genomic_DNA"/>
</dbReference>
<dbReference type="GO" id="GO:0005886">
    <property type="term" value="C:plasma membrane"/>
    <property type="evidence" value="ECO:0007669"/>
    <property type="project" value="UniProtKB-SubCell"/>
</dbReference>
<keyword evidence="8" id="KW-0249">Electron transport</keyword>
<feature type="transmembrane region" description="Helical" evidence="13">
    <location>
        <begin position="87"/>
        <end position="110"/>
    </location>
</feature>
<evidence type="ECO:0000313" key="17">
    <source>
        <dbReference type="EMBL" id="CUV28104.1"/>
    </source>
</evidence>
<evidence type="ECO:0000313" key="20">
    <source>
        <dbReference type="EMBL" id="UZF14705.1"/>
    </source>
</evidence>
<dbReference type="SUPFAM" id="SSF81342">
    <property type="entry name" value="Transmembrane di-heme cytochromes"/>
    <property type="match status" value="1"/>
</dbReference>
<proteinExistence type="inferred from homology"/>
<organism evidence="19">
    <name type="scientific">Ralstonia solanacearum</name>
    <name type="common">Pseudomonas solanacearum</name>
    <dbReference type="NCBI Taxonomy" id="305"/>
    <lineage>
        <taxon>Bacteria</taxon>
        <taxon>Pseudomonadati</taxon>
        <taxon>Pseudomonadota</taxon>
        <taxon>Betaproteobacteria</taxon>
        <taxon>Burkholderiales</taxon>
        <taxon>Burkholderiaceae</taxon>
        <taxon>Ralstonia</taxon>
        <taxon>Ralstonia solanacearum species complex</taxon>
    </lineage>
</organism>
<keyword evidence="6 13" id="KW-0812">Transmembrane</keyword>
<evidence type="ECO:0000256" key="7">
    <source>
        <dbReference type="ARBA" id="ARBA00022723"/>
    </source>
</evidence>